<sequence>MRALTISAALLVIDTVLLPATANYEQWEENRKDISYCDANEDTIVSYGDGEYYVCQKMPILIGQEESSKGLWIRWTCDDAEAPFDESVCKPPLEGPLFDPQMKPMMDQMVFCKEDGANEDNGHENIPESLSCDLESSPFIPDADVIHHYYECQSINWNIKCGQWHLRTCYDQQSFDSYTQECKADQQQYEEGGVQMRQAFMSYATGTYAYTSQVPTYGYTVPYAQPAVPMYTYQRTYPVAYMPQLRVPVMPVMPATFGFPMNPFMSGFPMQSMFQYFMSMFPWMYPGYGYGMPPRPGSAGQKTPNSPQQPQGGGGGGGGSPQGGAPSGGGGGLMSKLPGLASGGLSALKKLGPLAKLG</sequence>
<protein>
    <submittedName>
        <fullName evidence="4">Chitin-binding type-2 domain-containing protein</fullName>
    </submittedName>
</protein>
<dbReference type="AlphaFoldDB" id="A0A5S6R039"/>
<evidence type="ECO:0000256" key="2">
    <source>
        <dbReference type="SAM" id="SignalP"/>
    </source>
</evidence>
<name>A0A5S6R039_TRIMR</name>
<evidence type="ECO:0000313" key="3">
    <source>
        <dbReference type="Proteomes" id="UP000046395"/>
    </source>
</evidence>
<keyword evidence="2" id="KW-0732">Signal</keyword>
<dbReference type="Proteomes" id="UP000046395">
    <property type="component" value="Unassembled WGS sequence"/>
</dbReference>
<reference evidence="4" key="1">
    <citation type="submission" date="2019-12" db="UniProtKB">
        <authorList>
            <consortium name="WormBaseParasite"/>
        </authorList>
    </citation>
    <scope>IDENTIFICATION</scope>
</reference>
<dbReference type="WBParaSite" id="TMUE_3000013001.1">
    <property type="protein sequence ID" value="TMUE_3000013001.1"/>
    <property type="gene ID" value="WBGene00286510"/>
</dbReference>
<proteinExistence type="predicted"/>
<evidence type="ECO:0000313" key="4">
    <source>
        <dbReference type="WBParaSite" id="TMUE_3000013001.1"/>
    </source>
</evidence>
<feature type="compositionally biased region" description="Gly residues" evidence="1">
    <location>
        <begin position="311"/>
        <end position="333"/>
    </location>
</feature>
<dbReference type="STRING" id="70415.A0A5S6R039"/>
<feature type="signal peptide" evidence="2">
    <location>
        <begin position="1"/>
        <end position="22"/>
    </location>
</feature>
<accession>A0A5S6R039</accession>
<evidence type="ECO:0000256" key="1">
    <source>
        <dbReference type="SAM" id="MobiDB-lite"/>
    </source>
</evidence>
<keyword evidence="3" id="KW-1185">Reference proteome</keyword>
<organism evidence="3 4">
    <name type="scientific">Trichuris muris</name>
    <name type="common">Mouse whipworm</name>
    <dbReference type="NCBI Taxonomy" id="70415"/>
    <lineage>
        <taxon>Eukaryota</taxon>
        <taxon>Metazoa</taxon>
        <taxon>Ecdysozoa</taxon>
        <taxon>Nematoda</taxon>
        <taxon>Enoplea</taxon>
        <taxon>Dorylaimia</taxon>
        <taxon>Trichinellida</taxon>
        <taxon>Trichuridae</taxon>
        <taxon>Trichuris</taxon>
    </lineage>
</organism>
<feature type="chain" id="PRO_5024330310" evidence="2">
    <location>
        <begin position="23"/>
        <end position="358"/>
    </location>
</feature>
<feature type="region of interest" description="Disordered" evidence="1">
    <location>
        <begin position="295"/>
        <end position="336"/>
    </location>
</feature>